<feature type="compositionally biased region" description="Low complexity" evidence="1">
    <location>
        <begin position="209"/>
        <end position="221"/>
    </location>
</feature>
<evidence type="ECO:0000313" key="3">
    <source>
        <dbReference type="Proteomes" id="UP001189429"/>
    </source>
</evidence>
<name>A0ABN9W5J4_9DINO</name>
<reference evidence="2" key="1">
    <citation type="submission" date="2023-10" db="EMBL/GenBank/DDBJ databases">
        <authorList>
            <person name="Chen Y."/>
            <person name="Shah S."/>
            <person name="Dougan E. K."/>
            <person name="Thang M."/>
            <person name="Chan C."/>
        </authorList>
    </citation>
    <scope>NUCLEOTIDE SEQUENCE [LARGE SCALE GENOMIC DNA]</scope>
</reference>
<comment type="caution">
    <text evidence="2">The sequence shown here is derived from an EMBL/GenBank/DDBJ whole genome shotgun (WGS) entry which is preliminary data.</text>
</comment>
<evidence type="ECO:0000313" key="2">
    <source>
        <dbReference type="EMBL" id="CAK0880876.1"/>
    </source>
</evidence>
<feature type="compositionally biased region" description="Basic residues" evidence="1">
    <location>
        <begin position="237"/>
        <end position="249"/>
    </location>
</feature>
<keyword evidence="3" id="KW-1185">Reference proteome</keyword>
<feature type="non-terminal residue" evidence="2">
    <location>
        <position position="260"/>
    </location>
</feature>
<feature type="compositionally biased region" description="Basic residues" evidence="1">
    <location>
        <begin position="199"/>
        <end position="208"/>
    </location>
</feature>
<dbReference type="EMBL" id="CAUYUJ010018128">
    <property type="protein sequence ID" value="CAK0880876.1"/>
    <property type="molecule type" value="Genomic_DNA"/>
</dbReference>
<dbReference type="Proteomes" id="UP001189429">
    <property type="component" value="Unassembled WGS sequence"/>
</dbReference>
<gene>
    <name evidence="2" type="ORF">PCOR1329_LOCUS63898</name>
</gene>
<accession>A0ABN9W5J4</accession>
<protein>
    <recommendedName>
        <fullName evidence="4">ACT domain-containing protein</fullName>
    </recommendedName>
</protein>
<evidence type="ECO:0000256" key="1">
    <source>
        <dbReference type="SAM" id="MobiDB-lite"/>
    </source>
</evidence>
<proteinExistence type="predicted"/>
<organism evidence="2 3">
    <name type="scientific">Prorocentrum cordatum</name>
    <dbReference type="NCBI Taxonomy" id="2364126"/>
    <lineage>
        <taxon>Eukaryota</taxon>
        <taxon>Sar</taxon>
        <taxon>Alveolata</taxon>
        <taxon>Dinophyceae</taxon>
        <taxon>Prorocentrales</taxon>
        <taxon>Prorocentraceae</taxon>
        <taxon>Prorocentrum</taxon>
    </lineage>
</organism>
<feature type="region of interest" description="Disordered" evidence="1">
    <location>
        <begin position="193"/>
        <end position="260"/>
    </location>
</feature>
<evidence type="ECO:0008006" key="4">
    <source>
        <dbReference type="Google" id="ProtNLM"/>
    </source>
</evidence>
<sequence>MRYLRTSRARAALVTARTEMLSDEEAVQEGERAMREELLLQGIDPRLLADLGARVLAAVGRGALPVELASGQILAAQLAVPLGDAGYEYAEASALAEAPVAAEEATELCFLMLVGDKPGVVSEVVEAIREHRIDMTRFVAEPRCHELCLIIAKVRVDCTLRFGSLLHSIRYRTQPLLLESACRRSWAPRPPGALPFPRPGRRWGRGSARRPPGWTPSWCSSGRRRRCSSRCPTRGRPAARRQAAARRPARREGAAPGRAE</sequence>